<dbReference type="EMBL" id="BPLR01014014">
    <property type="protein sequence ID" value="GIY65650.1"/>
    <property type="molecule type" value="Genomic_DNA"/>
</dbReference>
<reference evidence="1 2" key="1">
    <citation type="submission" date="2021-06" db="EMBL/GenBank/DDBJ databases">
        <title>Caerostris extrusa draft genome.</title>
        <authorList>
            <person name="Kono N."/>
            <person name="Arakawa K."/>
        </authorList>
    </citation>
    <scope>NUCLEOTIDE SEQUENCE [LARGE SCALE GENOMIC DNA]</scope>
</reference>
<protein>
    <submittedName>
        <fullName evidence="1">Uncharacterized protein</fullName>
    </submittedName>
</protein>
<keyword evidence="2" id="KW-1185">Reference proteome</keyword>
<gene>
    <name evidence="1" type="ORF">CEXT_807791</name>
</gene>
<name>A0AAV4V5Y6_CAEEX</name>
<dbReference type="AlphaFoldDB" id="A0AAV4V5Y6"/>
<sequence>MARGGGEIDFVPSTALSSTLPLRQQVTCSHPEGYRWSALRDVPHALKKKKKTAQAGDLRSFTANGQQIFNFNQEAPWRETATLDTYFSAIVSYGHPGGATLANDPIYAASCFVPESYNQVRPDGQLSNSGLWYHGLQASPGSRAPVLNVTLGKKEGKISSLFPDNGGKAMNA</sequence>
<evidence type="ECO:0000313" key="1">
    <source>
        <dbReference type="EMBL" id="GIY65650.1"/>
    </source>
</evidence>
<proteinExistence type="predicted"/>
<organism evidence="1 2">
    <name type="scientific">Caerostris extrusa</name>
    <name type="common">Bark spider</name>
    <name type="synonym">Caerostris bankana</name>
    <dbReference type="NCBI Taxonomy" id="172846"/>
    <lineage>
        <taxon>Eukaryota</taxon>
        <taxon>Metazoa</taxon>
        <taxon>Ecdysozoa</taxon>
        <taxon>Arthropoda</taxon>
        <taxon>Chelicerata</taxon>
        <taxon>Arachnida</taxon>
        <taxon>Araneae</taxon>
        <taxon>Araneomorphae</taxon>
        <taxon>Entelegynae</taxon>
        <taxon>Araneoidea</taxon>
        <taxon>Araneidae</taxon>
        <taxon>Caerostris</taxon>
    </lineage>
</organism>
<evidence type="ECO:0000313" key="2">
    <source>
        <dbReference type="Proteomes" id="UP001054945"/>
    </source>
</evidence>
<comment type="caution">
    <text evidence="1">The sequence shown here is derived from an EMBL/GenBank/DDBJ whole genome shotgun (WGS) entry which is preliminary data.</text>
</comment>
<dbReference type="Proteomes" id="UP001054945">
    <property type="component" value="Unassembled WGS sequence"/>
</dbReference>
<accession>A0AAV4V5Y6</accession>